<dbReference type="InterPro" id="IPR045820">
    <property type="entry name" value="CLEC16A/TT9_C"/>
</dbReference>
<keyword evidence="3" id="KW-1185">Reference proteome</keyword>
<dbReference type="Proteomes" id="UP000887565">
    <property type="component" value="Unplaced"/>
</dbReference>
<dbReference type="GO" id="GO:0005770">
    <property type="term" value="C:late endosome"/>
    <property type="evidence" value="ECO:0007669"/>
    <property type="project" value="TreeGrafter"/>
</dbReference>
<sequence>MFRYRASNADIDLNSDKEDSRSIFITIHGRSSTTSGESKPLLSSKFIFDDHIRCMAAKQRLTKGRQKARQYKLDLVKQILEIKPSSAHSSRSSTPLLPLFKSGGAKNVPGHAVLSSSKNTTEPSRYPHNRQSGEPSTQNFTPYESRMIPKTCNSRTSEYGYENDIQSRRNVARRVRVLSSNALERLSNDFENSTIVTAQETDQFDRHQAEIPLQREILTTHNKRCNSLSPRFFARNSFTPDQNSLLPDRAQKNHRVFVGSTTTNDCIILSSNLAIGQTAKIEDDNPCESFSANASNPSIQCFNNATRNKSTKFLVHHI</sequence>
<feature type="region of interest" description="Disordered" evidence="1">
    <location>
        <begin position="108"/>
        <end position="144"/>
    </location>
</feature>
<evidence type="ECO:0000259" key="2">
    <source>
        <dbReference type="Pfam" id="PF19439"/>
    </source>
</evidence>
<dbReference type="GO" id="GO:0005794">
    <property type="term" value="C:Golgi apparatus"/>
    <property type="evidence" value="ECO:0007669"/>
    <property type="project" value="TreeGrafter"/>
</dbReference>
<dbReference type="Pfam" id="PF19439">
    <property type="entry name" value="CLEC16A_C"/>
    <property type="match status" value="1"/>
</dbReference>
<dbReference type="GO" id="GO:0016197">
    <property type="term" value="P:endosomal transport"/>
    <property type="evidence" value="ECO:0007669"/>
    <property type="project" value="TreeGrafter"/>
</dbReference>
<feature type="domain" description="CLEC16A/TT9 C-terminal" evidence="2">
    <location>
        <begin position="10"/>
        <end position="85"/>
    </location>
</feature>
<dbReference type="GO" id="GO:0007034">
    <property type="term" value="P:vacuolar transport"/>
    <property type="evidence" value="ECO:0007669"/>
    <property type="project" value="TreeGrafter"/>
</dbReference>
<dbReference type="PANTHER" id="PTHR21481">
    <property type="entry name" value="PROTEIN CLEC16A"/>
    <property type="match status" value="1"/>
</dbReference>
<reference evidence="4" key="1">
    <citation type="submission" date="2022-11" db="UniProtKB">
        <authorList>
            <consortium name="WormBaseParasite"/>
        </authorList>
    </citation>
    <scope>IDENTIFICATION</scope>
</reference>
<dbReference type="WBParaSite" id="nRc.2.0.1.t02082-RA">
    <property type="protein sequence ID" value="nRc.2.0.1.t02082-RA"/>
    <property type="gene ID" value="nRc.2.0.1.g02082"/>
</dbReference>
<dbReference type="PANTHER" id="PTHR21481:SF0">
    <property type="entry name" value="PROTEIN CLEC16A"/>
    <property type="match status" value="1"/>
</dbReference>
<name>A0A915HL61_ROMCU</name>
<feature type="compositionally biased region" description="Polar residues" evidence="1">
    <location>
        <begin position="114"/>
        <end position="142"/>
    </location>
</feature>
<evidence type="ECO:0000313" key="4">
    <source>
        <dbReference type="WBParaSite" id="nRc.2.0.1.t02082-RA"/>
    </source>
</evidence>
<protein>
    <submittedName>
        <fullName evidence="4">CLEC16A/TT9 C-terminal domain-containing protein</fullName>
    </submittedName>
</protein>
<dbReference type="GO" id="GO:1901096">
    <property type="term" value="P:regulation of autophagosome maturation"/>
    <property type="evidence" value="ECO:0007669"/>
    <property type="project" value="TreeGrafter"/>
</dbReference>
<dbReference type="AlphaFoldDB" id="A0A915HL61"/>
<evidence type="ECO:0000313" key="3">
    <source>
        <dbReference type="Proteomes" id="UP000887565"/>
    </source>
</evidence>
<organism evidence="3 4">
    <name type="scientific">Romanomermis culicivorax</name>
    <name type="common">Nematode worm</name>
    <dbReference type="NCBI Taxonomy" id="13658"/>
    <lineage>
        <taxon>Eukaryota</taxon>
        <taxon>Metazoa</taxon>
        <taxon>Ecdysozoa</taxon>
        <taxon>Nematoda</taxon>
        <taxon>Enoplea</taxon>
        <taxon>Dorylaimia</taxon>
        <taxon>Mermithida</taxon>
        <taxon>Mermithoidea</taxon>
        <taxon>Mermithidae</taxon>
        <taxon>Romanomermis</taxon>
    </lineage>
</organism>
<dbReference type="InterPro" id="IPR039272">
    <property type="entry name" value="CLEC16A/TT9"/>
</dbReference>
<evidence type="ECO:0000256" key="1">
    <source>
        <dbReference type="SAM" id="MobiDB-lite"/>
    </source>
</evidence>
<accession>A0A915HL61</accession>
<proteinExistence type="predicted"/>